<organism evidence="13 14">
    <name type="scientific">Alteromonas marina</name>
    <dbReference type="NCBI Taxonomy" id="203795"/>
    <lineage>
        <taxon>Bacteria</taxon>
        <taxon>Pseudomonadati</taxon>
        <taxon>Pseudomonadota</taxon>
        <taxon>Gammaproteobacteria</taxon>
        <taxon>Alteromonadales</taxon>
        <taxon>Alteromonadaceae</taxon>
        <taxon>Alteromonas/Salinimonas group</taxon>
        <taxon>Alteromonas</taxon>
    </lineage>
</organism>
<comment type="similarity">
    <text evidence="2 9">Belongs to the membrane fusion protein (MFP) (TC 8.A.1) family.</text>
</comment>
<dbReference type="OrthoDB" id="9775513at2"/>
<evidence type="ECO:0000256" key="9">
    <source>
        <dbReference type="RuleBase" id="RU365093"/>
    </source>
</evidence>
<dbReference type="EMBL" id="JWLW01000066">
    <property type="protein sequence ID" value="KHT44525.1"/>
    <property type="molecule type" value="Genomic_DNA"/>
</dbReference>
<feature type="domain" description="AprE-like beta-barrel" evidence="12">
    <location>
        <begin position="346"/>
        <end position="432"/>
    </location>
</feature>
<evidence type="ECO:0000256" key="5">
    <source>
        <dbReference type="ARBA" id="ARBA00022519"/>
    </source>
</evidence>
<dbReference type="PRINTS" id="PR01490">
    <property type="entry name" value="RTXTOXIND"/>
</dbReference>
<dbReference type="InterPro" id="IPR058781">
    <property type="entry name" value="HH_AprE-like"/>
</dbReference>
<dbReference type="Gene3D" id="2.40.30.170">
    <property type="match status" value="1"/>
</dbReference>
<evidence type="ECO:0000256" key="3">
    <source>
        <dbReference type="ARBA" id="ARBA00022448"/>
    </source>
</evidence>
<keyword evidence="4 9" id="KW-1003">Cell membrane</keyword>
<proteinExistence type="inferred from homology"/>
<evidence type="ECO:0000313" key="14">
    <source>
        <dbReference type="Proteomes" id="UP000031197"/>
    </source>
</evidence>
<dbReference type="Proteomes" id="UP000031197">
    <property type="component" value="Unassembled WGS sequence"/>
</dbReference>
<evidence type="ECO:0000256" key="2">
    <source>
        <dbReference type="ARBA" id="ARBA00009477"/>
    </source>
</evidence>
<gene>
    <name evidence="13" type="ORF">RJ41_16775</name>
</gene>
<evidence type="ECO:0000259" key="11">
    <source>
        <dbReference type="Pfam" id="PF25994"/>
    </source>
</evidence>
<feature type="domain" description="AprE-like long alpha-helical hairpin" evidence="11">
    <location>
        <begin position="122"/>
        <end position="304"/>
    </location>
</feature>
<keyword evidence="8 9" id="KW-0472">Membrane</keyword>
<evidence type="ECO:0000259" key="12">
    <source>
        <dbReference type="Pfam" id="PF26002"/>
    </source>
</evidence>
<name>A0A0B3XKK6_9ALTE</name>
<evidence type="ECO:0000256" key="4">
    <source>
        <dbReference type="ARBA" id="ARBA00022475"/>
    </source>
</evidence>
<evidence type="ECO:0000256" key="8">
    <source>
        <dbReference type="ARBA" id="ARBA00023136"/>
    </source>
</evidence>
<dbReference type="Gene3D" id="2.40.50.100">
    <property type="match status" value="1"/>
</dbReference>
<keyword evidence="5 9" id="KW-0997">Cell inner membrane</keyword>
<comment type="caution">
    <text evidence="13">The sequence shown here is derived from an EMBL/GenBank/DDBJ whole genome shotgun (WGS) entry which is preliminary data.</text>
</comment>
<dbReference type="GO" id="GO:0009306">
    <property type="term" value="P:protein secretion"/>
    <property type="evidence" value="ECO:0007669"/>
    <property type="project" value="InterPro"/>
</dbReference>
<feature type="coiled-coil region" evidence="10">
    <location>
        <begin position="196"/>
        <end position="297"/>
    </location>
</feature>
<dbReference type="SUPFAM" id="SSF111369">
    <property type="entry name" value="HlyD-like secretion proteins"/>
    <property type="match status" value="1"/>
</dbReference>
<dbReference type="AlphaFoldDB" id="A0A0B3XKK6"/>
<keyword evidence="3 9" id="KW-0813">Transport</keyword>
<keyword evidence="6 9" id="KW-0812">Transmembrane</keyword>
<dbReference type="Pfam" id="PF26002">
    <property type="entry name" value="Beta-barrel_AprE"/>
    <property type="match status" value="1"/>
</dbReference>
<dbReference type="Pfam" id="PF25994">
    <property type="entry name" value="HH_AprE"/>
    <property type="match status" value="1"/>
</dbReference>
<feature type="transmembrane region" description="Helical" evidence="9">
    <location>
        <begin position="47"/>
        <end position="65"/>
    </location>
</feature>
<dbReference type="InterPro" id="IPR050739">
    <property type="entry name" value="MFP"/>
</dbReference>
<dbReference type="InterPro" id="IPR058982">
    <property type="entry name" value="Beta-barrel_AprE"/>
</dbReference>
<dbReference type="PANTHER" id="PTHR30386:SF26">
    <property type="entry name" value="TRANSPORT PROTEIN COMB"/>
    <property type="match status" value="1"/>
</dbReference>
<sequence>MILKSDGEKKDWLQRLMRGWLAPPPGQDWVLEAEWSRIMQTPVKARGLLYAVVIALFLLVVWSYFAEIDEVAKGDGKVIPSQQLQVLQSYDGGIVQEILVREGQTVKAGQVLLKVDPTRFLSSLEENTTQFAALAAKVQRLSALTQGEVLRFNRNLREQAPTIVDNERKLYNSNLAELDEVAAGSDSRIMQRRQDVEEERANLSQYQNVLSLSQKELAVTKPLLASGAVSEIEILRLERQIVELEGNITKSKVAIERGLNAIEEEIIKKEEARLKLVNRWNQELTEATAEMATLQQSQTSLEDVVSQADLRSPINGTVQRLLINTVGGVITPGSAVVELVPQDDQLIVEAKVSPKDIAFIREGQPAILKFSAYDFTIYGGMSAEVQHISADAITNDKDETYYLVRLETKRSIADESLDILPGMIVQVDILTGKKTVLNYILSPLFNVTASALRER</sequence>
<evidence type="ECO:0000256" key="7">
    <source>
        <dbReference type="ARBA" id="ARBA00022989"/>
    </source>
</evidence>
<dbReference type="PANTHER" id="PTHR30386">
    <property type="entry name" value="MEMBRANE FUSION SUBUNIT OF EMRAB-TOLC MULTIDRUG EFFLUX PUMP"/>
    <property type="match status" value="1"/>
</dbReference>
<evidence type="ECO:0000256" key="6">
    <source>
        <dbReference type="ARBA" id="ARBA00022692"/>
    </source>
</evidence>
<dbReference type="InterPro" id="IPR006144">
    <property type="entry name" value="Secretion_HlyD_CS"/>
</dbReference>
<dbReference type="PROSITE" id="PS00543">
    <property type="entry name" value="HLYD_FAMILY"/>
    <property type="match status" value="1"/>
</dbReference>
<dbReference type="NCBIfam" id="TIGR01843">
    <property type="entry name" value="type_I_hlyD"/>
    <property type="match status" value="1"/>
</dbReference>
<dbReference type="GO" id="GO:0005886">
    <property type="term" value="C:plasma membrane"/>
    <property type="evidence" value="ECO:0007669"/>
    <property type="project" value="UniProtKB-SubCell"/>
</dbReference>
<accession>A0A0B3XKK6</accession>
<keyword evidence="14" id="KW-1185">Reference proteome</keyword>
<reference evidence="13 14" key="1">
    <citation type="submission" date="2014-12" db="EMBL/GenBank/DDBJ databases">
        <title>Genome sequencing of Alteromonas marina AD001.</title>
        <authorList>
            <person name="Adrian T.G.S."/>
            <person name="Chan K.G."/>
        </authorList>
    </citation>
    <scope>NUCLEOTIDE SEQUENCE [LARGE SCALE GENOMIC DNA]</scope>
    <source>
        <strain evidence="13 14">AD001</strain>
    </source>
</reference>
<evidence type="ECO:0000313" key="13">
    <source>
        <dbReference type="EMBL" id="KHT44525.1"/>
    </source>
</evidence>
<evidence type="ECO:0000256" key="1">
    <source>
        <dbReference type="ARBA" id="ARBA00004377"/>
    </source>
</evidence>
<dbReference type="RefSeq" id="WP_039223201.1">
    <property type="nucleotide sequence ID" value="NZ_JWLW01000066.1"/>
</dbReference>
<dbReference type="InterPro" id="IPR010129">
    <property type="entry name" value="T1SS_HlyD"/>
</dbReference>
<keyword evidence="10" id="KW-0175">Coiled coil</keyword>
<protein>
    <recommendedName>
        <fullName evidence="9">Membrane fusion protein (MFP) family protein</fullName>
    </recommendedName>
</protein>
<evidence type="ECO:0000256" key="10">
    <source>
        <dbReference type="SAM" id="Coils"/>
    </source>
</evidence>
<keyword evidence="7 9" id="KW-1133">Transmembrane helix</keyword>
<comment type="subcellular location">
    <subcellularLocation>
        <location evidence="1 9">Cell inner membrane</location>
        <topology evidence="1 9">Single-pass membrane protein</topology>
    </subcellularLocation>
</comment>